<comment type="caution">
    <text evidence="1">The sequence shown here is derived from an EMBL/GenBank/DDBJ whole genome shotgun (WGS) entry which is preliminary data.</text>
</comment>
<protein>
    <submittedName>
        <fullName evidence="1">Uncharacterized protein</fullName>
    </submittedName>
</protein>
<dbReference type="EMBL" id="JBHUGH010000034">
    <property type="protein sequence ID" value="MFD1914139.1"/>
    <property type="molecule type" value="Genomic_DNA"/>
</dbReference>
<dbReference type="RefSeq" id="WP_390265178.1">
    <property type="nucleotide sequence ID" value="NZ_JBHUGH010000034.1"/>
</dbReference>
<reference evidence="2" key="1">
    <citation type="journal article" date="2019" name="Int. J. Syst. Evol. Microbiol.">
        <title>The Global Catalogue of Microorganisms (GCM) 10K type strain sequencing project: providing services to taxonomists for standard genome sequencing and annotation.</title>
        <authorList>
            <consortium name="The Broad Institute Genomics Platform"/>
            <consortium name="The Broad Institute Genome Sequencing Center for Infectious Disease"/>
            <person name="Wu L."/>
            <person name="Ma J."/>
        </authorList>
    </citation>
    <scope>NUCLEOTIDE SEQUENCE [LARGE SCALE GENOMIC DNA]</scope>
    <source>
        <strain evidence="2">CGMCC 4.7242</strain>
    </source>
</reference>
<evidence type="ECO:0000313" key="2">
    <source>
        <dbReference type="Proteomes" id="UP001597353"/>
    </source>
</evidence>
<proteinExistence type="predicted"/>
<accession>A0ABW4S9I2</accession>
<organism evidence="1 2">
    <name type="scientific">Halodurantibacterium flavum</name>
    <dbReference type="NCBI Taxonomy" id="1382802"/>
    <lineage>
        <taxon>Bacteria</taxon>
        <taxon>Pseudomonadati</taxon>
        <taxon>Pseudomonadota</taxon>
        <taxon>Alphaproteobacteria</taxon>
        <taxon>Rhodobacterales</taxon>
        <taxon>Paracoccaceae</taxon>
        <taxon>Halodurantibacterium</taxon>
    </lineage>
</organism>
<name>A0ABW4S9I2_9RHOB</name>
<dbReference type="Proteomes" id="UP001597353">
    <property type="component" value="Unassembled WGS sequence"/>
</dbReference>
<evidence type="ECO:0000313" key="1">
    <source>
        <dbReference type="EMBL" id="MFD1914139.1"/>
    </source>
</evidence>
<sequence>MTLLDILENTEFTDAGTALFTELASNSATDESALVVLAAAAALLARGAVNDDALLVSCCEFAEVAEEMHRSLINRQRRAAKAPVLRLVGRDGHISTPKGNLA</sequence>
<gene>
    <name evidence="1" type="ORF">ACFSGJ_18205</name>
</gene>
<keyword evidence="2" id="KW-1185">Reference proteome</keyword>